<keyword evidence="2" id="KW-1185">Reference proteome</keyword>
<gene>
    <name evidence="1" type="ORF">SAMN04489732_14816</name>
</gene>
<dbReference type="EMBL" id="FOEF01000048">
    <property type="protein sequence ID" value="SEP54471.1"/>
    <property type="molecule type" value="Genomic_DNA"/>
</dbReference>
<reference evidence="1 2" key="1">
    <citation type="submission" date="2016-10" db="EMBL/GenBank/DDBJ databases">
        <authorList>
            <person name="de Groot N.N."/>
        </authorList>
    </citation>
    <scope>NUCLEOTIDE SEQUENCE [LARGE SCALE GENOMIC DNA]</scope>
    <source>
        <strain evidence="1 2">DSM 44993</strain>
    </source>
</reference>
<proteinExistence type="predicted"/>
<dbReference type="RefSeq" id="WP_091629774.1">
    <property type="nucleotide sequence ID" value="NZ_FOEF01000048.1"/>
</dbReference>
<dbReference type="STRING" id="394193.SAMN04489732_14816"/>
<dbReference type="AlphaFoldDB" id="A0A1H8YR42"/>
<name>A0A1H8YR42_9PSEU</name>
<organism evidence="1 2">
    <name type="scientific">Amycolatopsis saalfeldensis</name>
    <dbReference type="NCBI Taxonomy" id="394193"/>
    <lineage>
        <taxon>Bacteria</taxon>
        <taxon>Bacillati</taxon>
        <taxon>Actinomycetota</taxon>
        <taxon>Actinomycetes</taxon>
        <taxon>Pseudonocardiales</taxon>
        <taxon>Pseudonocardiaceae</taxon>
        <taxon>Amycolatopsis</taxon>
    </lineage>
</organism>
<accession>A0A1H8YR42</accession>
<evidence type="ECO:0000313" key="1">
    <source>
        <dbReference type="EMBL" id="SEP54471.1"/>
    </source>
</evidence>
<dbReference type="OrthoDB" id="3629606at2"/>
<sequence>MDQLPTQQPEPRVERQSCWHCGEDYGPDERARHTEPVQCGPCIVCAGKPACCSCRLMYCVCEVHRYRG</sequence>
<evidence type="ECO:0008006" key="3">
    <source>
        <dbReference type="Google" id="ProtNLM"/>
    </source>
</evidence>
<protein>
    <recommendedName>
        <fullName evidence="3">Recombination activating protein 1</fullName>
    </recommendedName>
</protein>
<dbReference type="Proteomes" id="UP000198582">
    <property type="component" value="Unassembled WGS sequence"/>
</dbReference>
<evidence type="ECO:0000313" key="2">
    <source>
        <dbReference type="Proteomes" id="UP000198582"/>
    </source>
</evidence>